<evidence type="ECO:0000256" key="2">
    <source>
        <dbReference type="ARBA" id="ARBA00023125"/>
    </source>
</evidence>
<evidence type="ECO:0000313" key="6">
    <source>
        <dbReference type="Proteomes" id="UP000321110"/>
    </source>
</evidence>
<keyword evidence="1" id="KW-0805">Transcription regulation</keyword>
<dbReference type="Pfam" id="PF12625">
    <property type="entry name" value="Arabinose_bd"/>
    <property type="match status" value="1"/>
</dbReference>
<dbReference type="Proteomes" id="UP000321110">
    <property type="component" value="Unassembled WGS sequence"/>
</dbReference>
<keyword evidence="3" id="KW-0804">Transcription</keyword>
<dbReference type="SUPFAM" id="SSF46689">
    <property type="entry name" value="Homeodomain-like"/>
    <property type="match status" value="1"/>
</dbReference>
<evidence type="ECO:0000313" key="5">
    <source>
        <dbReference type="EMBL" id="TXI34916.1"/>
    </source>
</evidence>
<dbReference type="GO" id="GO:0000976">
    <property type="term" value="F:transcription cis-regulatory region binding"/>
    <property type="evidence" value="ECO:0007669"/>
    <property type="project" value="TreeGrafter"/>
</dbReference>
<protein>
    <submittedName>
        <fullName evidence="5">AraC family transcriptional regulator</fullName>
    </submittedName>
</protein>
<dbReference type="GO" id="GO:0005829">
    <property type="term" value="C:cytosol"/>
    <property type="evidence" value="ECO:0007669"/>
    <property type="project" value="TreeGrafter"/>
</dbReference>
<comment type="caution">
    <text evidence="5">The sequence shown here is derived from an EMBL/GenBank/DDBJ whole genome shotgun (WGS) entry which is preliminary data.</text>
</comment>
<reference evidence="5 6" key="1">
    <citation type="submission" date="2018-09" db="EMBL/GenBank/DDBJ databases">
        <title>Metagenome Assembled Genomes from an Advanced Water Purification Facility.</title>
        <authorList>
            <person name="Stamps B.W."/>
            <person name="Spear J.R."/>
        </authorList>
    </citation>
    <scope>NUCLEOTIDE SEQUENCE [LARGE SCALE GENOMIC DNA]</scope>
    <source>
        <strain evidence="5">Bin_52_1</strain>
    </source>
</reference>
<dbReference type="Pfam" id="PF12833">
    <property type="entry name" value="HTH_18"/>
    <property type="match status" value="1"/>
</dbReference>
<accession>A0A5C7WBQ1</accession>
<organism evidence="5 6">
    <name type="scientific">Aquipseudomonas alcaligenes</name>
    <name type="common">Pseudomonas alcaligenes</name>
    <dbReference type="NCBI Taxonomy" id="43263"/>
    <lineage>
        <taxon>Bacteria</taxon>
        <taxon>Pseudomonadati</taxon>
        <taxon>Pseudomonadota</taxon>
        <taxon>Gammaproteobacteria</taxon>
        <taxon>Pseudomonadales</taxon>
        <taxon>Pseudomonadaceae</taxon>
        <taxon>Aquipseudomonas</taxon>
    </lineage>
</organism>
<keyword evidence="2" id="KW-0238">DNA-binding</keyword>
<dbReference type="InterPro" id="IPR018060">
    <property type="entry name" value="HTH_AraC"/>
</dbReference>
<dbReference type="PANTHER" id="PTHR47894:SF1">
    <property type="entry name" value="HTH-TYPE TRANSCRIPTIONAL REGULATOR VQSM"/>
    <property type="match status" value="1"/>
</dbReference>
<dbReference type="Gene3D" id="1.10.10.60">
    <property type="entry name" value="Homeodomain-like"/>
    <property type="match status" value="1"/>
</dbReference>
<gene>
    <name evidence="5" type="ORF">E6Q69_02800</name>
</gene>
<sequence>MKRPRRSAVSVQLLTQYGLDLGVSLDTCLQGTGLDWRLLADPGAEVEAEQELRLVRNLIEACGYRAGLGLPLGRRYRLNSYGIWGFALLASPTFREAANLGLRYLDLTYAFHDMQLEETGEEVHLLLEAQNLPEDLRSFLLERDLAGMLQVLRELFHQDLPILRVELSLAEPDDPRPFVEEIGLMPLFAQARSRFVFPRQLLDLPLAGAHPQAAQLCEEQCQRLLAKRSQHDGLAGRIRAQLLACPGRLPDMEQVASRLGMSSRTLRRRLDEEGSHFRQLLDEVRQALAEELLATGGLTLEEIAERLGYGEVSNFIHAFKRWKGVAPRRFQRGA</sequence>
<dbReference type="SMART" id="SM00342">
    <property type="entry name" value="HTH_ARAC"/>
    <property type="match status" value="1"/>
</dbReference>
<feature type="domain" description="HTH araC/xylS-type" evidence="4">
    <location>
        <begin position="232"/>
        <end position="333"/>
    </location>
</feature>
<proteinExistence type="predicted"/>
<dbReference type="InterPro" id="IPR009057">
    <property type="entry name" value="Homeodomain-like_sf"/>
</dbReference>
<dbReference type="PROSITE" id="PS01124">
    <property type="entry name" value="HTH_ARAC_FAMILY_2"/>
    <property type="match status" value="1"/>
</dbReference>
<evidence type="ECO:0000256" key="1">
    <source>
        <dbReference type="ARBA" id="ARBA00023015"/>
    </source>
</evidence>
<dbReference type="PANTHER" id="PTHR47894">
    <property type="entry name" value="HTH-TYPE TRANSCRIPTIONAL REGULATOR GADX"/>
    <property type="match status" value="1"/>
</dbReference>
<dbReference type="AlphaFoldDB" id="A0A5C7WBQ1"/>
<evidence type="ECO:0000259" key="4">
    <source>
        <dbReference type="PROSITE" id="PS01124"/>
    </source>
</evidence>
<dbReference type="InterPro" id="IPR032687">
    <property type="entry name" value="AraC-type_N"/>
</dbReference>
<evidence type="ECO:0000256" key="3">
    <source>
        <dbReference type="ARBA" id="ARBA00023163"/>
    </source>
</evidence>
<dbReference type="RefSeq" id="WP_021699495.1">
    <property type="nucleotide sequence ID" value="NZ_UGUP01000002.1"/>
</dbReference>
<dbReference type="GO" id="GO:0003700">
    <property type="term" value="F:DNA-binding transcription factor activity"/>
    <property type="evidence" value="ECO:0007669"/>
    <property type="project" value="InterPro"/>
</dbReference>
<name>A0A5C7WBQ1_AQUAC</name>
<dbReference type="EMBL" id="SSFO01000052">
    <property type="protein sequence ID" value="TXI34916.1"/>
    <property type="molecule type" value="Genomic_DNA"/>
</dbReference>